<dbReference type="PANTHER" id="PTHR30203:SF20">
    <property type="entry name" value="MULTIDRUG RESISTANCE OUTER MEMBRANE PROTEIN MDTP-RELATED"/>
    <property type="match status" value="1"/>
</dbReference>
<evidence type="ECO:0000256" key="3">
    <source>
        <dbReference type="ARBA" id="ARBA00022452"/>
    </source>
</evidence>
<name>A0A502G0M1_9SPHN</name>
<reference evidence="10 11" key="1">
    <citation type="journal article" date="2019" name="Environ. Microbiol.">
        <title>Species interactions and distinct microbial communities in high Arctic permafrost affected cryosols are associated with the CH4 and CO2 gas fluxes.</title>
        <authorList>
            <person name="Altshuler I."/>
            <person name="Hamel J."/>
            <person name="Turney S."/>
            <person name="Magnuson E."/>
            <person name="Levesque R."/>
            <person name="Greer C."/>
            <person name="Whyte L.G."/>
        </authorList>
    </citation>
    <scope>NUCLEOTIDE SEQUENCE [LARGE SCALE GENOMIC DNA]</scope>
    <source>
        <strain evidence="10 11">E6.1</strain>
    </source>
</reference>
<keyword evidence="4 9" id="KW-0812">Transmembrane</keyword>
<keyword evidence="5 9" id="KW-0732">Signal</keyword>
<dbReference type="Gene3D" id="2.20.200.10">
    <property type="entry name" value="Outer membrane efflux proteins (OEP)"/>
    <property type="match status" value="1"/>
</dbReference>
<dbReference type="Pfam" id="PF02321">
    <property type="entry name" value="OEP"/>
    <property type="match status" value="2"/>
</dbReference>
<evidence type="ECO:0000256" key="7">
    <source>
        <dbReference type="ARBA" id="ARBA00023139"/>
    </source>
</evidence>
<dbReference type="Gene3D" id="1.20.1600.10">
    <property type="entry name" value="Outer membrane efflux proteins (OEP)"/>
    <property type="match status" value="1"/>
</dbReference>
<comment type="subcellular location">
    <subcellularLocation>
        <location evidence="9">Cell membrane</location>
        <topology evidence="9">Lipid-anchor</topology>
    </subcellularLocation>
    <subcellularLocation>
        <location evidence="1">Membrane</location>
    </subcellularLocation>
</comment>
<feature type="signal peptide" evidence="9">
    <location>
        <begin position="1"/>
        <end position="25"/>
    </location>
</feature>
<dbReference type="GO" id="GO:0015562">
    <property type="term" value="F:efflux transmembrane transporter activity"/>
    <property type="evidence" value="ECO:0007669"/>
    <property type="project" value="InterPro"/>
</dbReference>
<keyword evidence="11" id="KW-1185">Reference proteome</keyword>
<dbReference type="OrthoDB" id="9783100at2"/>
<evidence type="ECO:0000256" key="1">
    <source>
        <dbReference type="ARBA" id="ARBA00004370"/>
    </source>
</evidence>
<dbReference type="GO" id="GO:0005886">
    <property type="term" value="C:plasma membrane"/>
    <property type="evidence" value="ECO:0007669"/>
    <property type="project" value="UniProtKB-SubCell"/>
</dbReference>
<comment type="caution">
    <text evidence="10">The sequence shown here is derived from an EMBL/GenBank/DDBJ whole genome shotgun (WGS) entry which is preliminary data.</text>
</comment>
<evidence type="ECO:0000256" key="8">
    <source>
        <dbReference type="ARBA" id="ARBA00023288"/>
    </source>
</evidence>
<dbReference type="AlphaFoldDB" id="A0A502G0M1"/>
<evidence type="ECO:0000256" key="9">
    <source>
        <dbReference type="RuleBase" id="RU362097"/>
    </source>
</evidence>
<dbReference type="EMBL" id="RCZC01000002">
    <property type="protein sequence ID" value="TPG54673.1"/>
    <property type="molecule type" value="Genomic_DNA"/>
</dbReference>
<dbReference type="Proteomes" id="UP000319931">
    <property type="component" value="Unassembled WGS sequence"/>
</dbReference>
<dbReference type="NCBIfam" id="TIGR01845">
    <property type="entry name" value="outer_NodT"/>
    <property type="match status" value="1"/>
</dbReference>
<evidence type="ECO:0000313" key="11">
    <source>
        <dbReference type="Proteomes" id="UP000319931"/>
    </source>
</evidence>
<gene>
    <name evidence="10" type="ORF">EAH76_08585</name>
</gene>
<keyword evidence="3 9" id="KW-1134">Transmembrane beta strand</keyword>
<comment type="similarity">
    <text evidence="2 9">Belongs to the outer membrane factor (OMF) (TC 1.B.17) family.</text>
</comment>
<evidence type="ECO:0000256" key="5">
    <source>
        <dbReference type="ARBA" id="ARBA00022729"/>
    </source>
</evidence>
<evidence type="ECO:0000256" key="6">
    <source>
        <dbReference type="ARBA" id="ARBA00023136"/>
    </source>
</evidence>
<evidence type="ECO:0000256" key="2">
    <source>
        <dbReference type="ARBA" id="ARBA00007613"/>
    </source>
</evidence>
<dbReference type="InterPro" id="IPR010131">
    <property type="entry name" value="MdtP/NodT-like"/>
</dbReference>
<keyword evidence="7 9" id="KW-0564">Palmitate</keyword>
<proteinExistence type="inferred from homology"/>
<keyword evidence="6 9" id="KW-0472">Membrane</keyword>
<dbReference type="SUPFAM" id="SSF56954">
    <property type="entry name" value="Outer membrane efflux proteins (OEP)"/>
    <property type="match status" value="1"/>
</dbReference>
<protein>
    <submittedName>
        <fullName evidence="10">Efflux transporter outer membrane subunit</fullName>
    </submittedName>
</protein>
<evidence type="ECO:0000313" key="10">
    <source>
        <dbReference type="EMBL" id="TPG54673.1"/>
    </source>
</evidence>
<dbReference type="PANTHER" id="PTHR30203">
    <property type="entry name" value="OUTER MEMBRANE CATION EFFLUX PROTEIN"/>
    <property type="match status" value="1"/>
</dbReference>
<evidence type="ECO:0000256" key="4">
    <source>
        <dbReference type="ARBA" id="ARBA00022692"/>
    </source>
</evidence>
<dbReference type="PROSITE" id="PS51257">
    <property type="entry name" value="PROKAR_LIPOPROTEIN"/>
    <property type="match status" value="1"/>
</dbReference>
<dbReference type="InterPro" id="IPR003423">
    <property type="entry name" value="OMP_efflux"/>
</dbReference>
<accession>A0A502G0M1</accession>
<feature type="chain" id="PRO_5021510986" evidence="9">
    <location>
        <begin position="26"/>
        <end position="494"/>
    </location>
</feature>
<organism evidence="10 11">
    <name type="scientific">Sphingomonas glacialis</name>
    <dbReference type="NCBI Taxonomy" id="658225"/>
    <lineage>
        <taxon>Bacteria</taxon>
        <taxon>Pseudomonadati</taxon>
        <taxon>Pseudomonadota</taxon>
        <taxon>Alphaproteobacteria</taxon>
        <taxon>Sphingomonadales</taxon>
        <taxon>Sphingomonadaceae</taxon>
        <taxon>Sphingomonas</taxon>
    </lineage>
</organism>
<sequence>MALMTPRTAIRPMAPLALLLLSACATVPRLGPTPVMVPSTAYAADTTLAGVDRSAWPDQAWWHDYGDPQLDALISEAMAGTPDLAAAVARVRQADAYVQQAQAARLPTLDASGSVGTAKQSYNNGYPAAFVPKGWKGTGKLEADLGFDLDLWGRNKASYAAARSDAEAARLDLAQATLTLSTSIADAYATLAQLFAERGVQATALDIRQQTERLTADRVVAGLDTQAELKQAQSAVPTARADIAATDEQIALTRNRLAALLGKGPDRGLAITAPTAIIAARGLPADVTTNLIGRRPDIIAARTRVEAEASRIKVARADFYPDVKLSAVFGLQSLGLGSFFNSGSTFGNAGPAISLPIFRGGALQGQYRHARGLYEAAVATYDQTVTDAYRAVADAVVSQRALATRLSESRAALVAAQAAYSVARQRYEGGLSRFTDVLTAQDRALQSQRTVADLQARAFTLDVALVRALGGGFSPTVAISRTLTDPTSKDQTHG</sequence>
<keyword evidence="8 9" id="KW-0449">Lipoprotein</keyword>